<dbReference type="Gene3D" id="3.40.50.1000">
    <property type="entry name" value="HAD superfamily/HAD-like"/>
    <property type="match status" value="1"/>
</dbReference>
<gene>
    <name evidence="1" type="ORF">GCM10020260_07070</name>
</gene>
<keyword evidence="1" id="KW-0808">Transferase</keyword>
<keyword evidence="1" id="KW-0489">Methyltransferase</keyword>
<dbReference type="PANTHER" id="PTHR10000:SF8">
    <property type="entry name" value="HAD SUPERFAMILY HYDROLASE-LIKE, TYPE 3"/>
    <property type="match status" value="1"/>
</dbReference>
<reference evidence="2" key="1">
    <citation type="journal article" date="2019" name="Int. J. Syst. Evol. Microbiol.">
        <title>The Global Catalogue of Microorganisms (GCM) 10K type strain sequencing project: providing services to taxonomists for standard genome sequencing and annotation.</title>
        <authorList>
            <consortium name="The Broad Institute Genomics Platform"/>
            <consortium name="The Broad Institute Genome Sequencing Center for Infectious Disease"/>
            <person name="Wu L."/>
            <person name="Ma J."/>
        </authorList>
    </citation>
    <scope>NUCLEOTIDE SEQUENCE [LARGE SCALE GENOMIC DNA]</scope>
    <source>
        <strain evidence="2">JCM 11483</strain>
    </source>
</reference>
<protein>
    <submittedName>
        <fullName evidence="1">HAD family hydrolase</fullName>
    </submittedName>
</protein>
<accession>A0ABP6RAU9</accession>
<proteinExistence type="predicted"/>
<evidence type="ECO:0000313" key="2">
    <source>
        <dbReference type="Proteomes" id="UP001501736"/>
    </source>
</evidence>
<sequence length="297" mass="31289">MQATLMNTSSDTSPSDFAVPAAGLGGTFVHQQGKLMVCLDVDGTLVDHDGHMSEAVKQSARAVVGDGHAVVVATGRSLPATLPIIEALGVTHGYAVCSNGGVTVRIDVDLPDGHEVIDRRVFDPAPALDALAERLPYAKYAIETDDGGFLSTQRFQDMSFGLQARGTSFREMRRASAVRLVVNSDDSTSDEFAAAVEGIGLHGVTYSVGWSAWLDVAAAGVTKASSLEALRDQLAVPERMTVACGDGRNDLEMLRWAARGVAMGQAPVEVKEASDEVTGTVWEDGLVEVLTSVLTVD</sequence>
<dbReference type="PANTHER" id="PTHR10000">
    <property type="entry name" value="PHOSPHOSERINE PHOSPHATASE"/>
    <property type="match status" value="1"/>
</dbReference>
<dbReference type="Gene3D" id="3.30.1240.10">
    <property type="match status" value="1"/>
</dbReference>
<dbReference type="GO" id="GO:0008168">
    <property type="term" value="F:methyltransferase activity"/>
    <property type="evidence" value="ECO:0007669"/>
    <property type="project" value="UniProtKB-KW"/>
</dbReference>
<dbReference type="PROSITE" id="PS01229">
    <property type="entry name" value="COF_2"/>
    <property type="match status" value="1"/>
</dbReference>
<name>A0ABP6RAU9_9MICC</name>
<keyword evidence="2" id="KW-1185">Reference proteome</keyword>
<dbReference type="InterPro" id="IPR036412">
    <property type="entry name" value="HAD-like_sf"/>
</dbReference>
<comment type="caution">
    <text evidence="1">The sequence shown here is derived from an EMBL/GenBank/DDBJ whole genome shotgun (WGS) entry which is preliminary data.</text>
</comment>
<dbReference type="Proteomes" id="UP001501736">
    <property type="component" value="Unassembled WGS sequence"/>
</dbReference>
<organism evidence="1 2">
    <name type="scientific">Nesterenkonia halobia</name>
    <dbReference type="NCBI Taxonomy" id="37922"/>
    <lineage>
        <taxon>Bacteria</taxon>
        <taxon>Bacillati</taxon>
        <taxon>Actinomycetota</taxon>
        <taxon>Actinomycetes</taxon>
        <taxon>Micrococcales</taxon>
        <taxon>Micrococcaceae</taxon>
        <taxon>Nesterenkonia</taxon>
    </lineage>
</organism>
<dbReference type="GO" id="GO:0016787">
    <property type="term" value="F:hydrolase activity"/>
    <property type="evidence" value="ECO:0007669"/>
    <property type="project" value="UniProtKB-KW"/>
</dbReference>
<keyword evidence="1" id="KW-0378">Hydrolase</keyword>
<dbReference type="InterPro" id="IPR023214">
    <property type="entry name" value="HAD_sf"/>
</dbReference>
<dbReference type="GO" id="GO:0032259">
    <property type="term" value="P:methylation"/>
    <property type="evidence" value="ECO:0007669"/>
    <property type="project" value="UniProtKB-KW"/>
</dbReference>
<dbReference type="InterPro" id="IPR006379">
    <property type="entry name" value="HAD-SF_hydro_IIB"/>
</dbReference>
<dbReference type="Pfam" id="PF08282">
    <property type="entry name" value="Hydrolase_3"/>
    <property type="match status" value="1"/>
</dbReference>
<evidence type="ECO:0000313" key="1">
    <source>
        <dbReference type="EMBL" id="GAA3281485.1"/>
    </source>
</evidence>
<dbReference type="NCBIfam" id="TIGR01484">
    <property type="entry name" value="HAD-SF-IIB"/>
    <property type="match status" value="1"/>
</dbReference>
<dbReference type="EMBL" id="BAAAYG010000003">
    <property type="protein sequence ID" value="GAA3281485.1"/>
    <property type="molecule type" value="Genomic_DNA"/>
</dbReference>
<dbReference type="SUPFAM" id="SSF56784">
    <property type="entry name" value="HAD-like"/>
    <property type="match status" value="1"/>
</dbReference>